<dbReference type="SUPFAM" id="SSF57997">
    <property type="entry name" value="Tropomyosin"/>
    <property type="match status" value="1"/>
</dbReference>
<keyword evidence="1" id="KW-0175">Coiled coil</keyword>
<feature type="coiled-coil region" evidence="1">
    <location>
        <begin position="183"/>
        <end position="231"/>
    </location>
</feature>
<protein>
    <submittedName>
        <fullName evidence="2">Uncharacterized protein</fullName>
    </submittedName>
</protein>
<evidence type="ECO:0000313" key="3">
    <source>
        <dbReference type="Proteomes" id="UP000250744"/>
    </source>
</evidence>
<gene>
    <name evidence="2" type="ORF">DN062_02695</name>
</gene>
<dbReference type="RefSeq" id="WP_112157318.1">
    <property type="nucleotide sequence ID" value="NZ_QKRX01000002.1"/>
</dbReference>
<feature type="coiled-coil region" evidence="1">
    <location>
        <begin position="278"/>
        <end position="399"/>
    </location>
</feature>
<reference evidence="2 3" key="1">
    <citation type="submission" date="2018-06" db="EMBL/GenBank/DDBJ databases">
        <title>Nitrincola tibetense sp. nov., isolated from Lake XuguoCo on Tibetan Plateau.</title>
        <authorList>
            <person name="Xing P."/>
        </authorList>
    </citation>
    <scope>NUCLEOTIDE SEQUENCE [LARGE SCALE GENOMIC DNA]</scope>
    <source>
        <strain evidence="3">xg18</strain>
    </source>
</reference>
<evidence type="ECO:0000313" key="2">
    <source>
        <dbReference type="EMBL" id="RAU19194.1"/>
    </source>
</evidence>
<organism evidence="2 3">
    <name type="scientific">Nitrincola tibetensis</name>
    <dbReference type="NCBI Taxonomy" id="2219697"/>
    <lineage>
        <taxon>Bacteria</taxon>
        <taxon>Pseudomonadati</taxon>
        <taxon>Pseudomonadota</taxon>
        <taxon>Gammaproteobacteria</taxon>
        <taxon>Oceanospirillales</taxon>
        <taxon>Oceanospirillaceae</taxon>
        <taxon>Nitrincola</taxon>
    </lineage>
</organism>
<proteinExistence type="predicted"/>
<accession>A0A364NQ68</accession>
<keyword evidence="3" id="KW-1185">Reference proteome</keyword>
<comment type="caution">
    <text evidence="2">The sequence shown here is derived from an EMBL/GenBank/DDBJ whole genome shotgun (WGS) entry which is preliminary data.</text>
</comment>
<dbReference type="AlphaFoldDB" id="A0A364NQ68"/>
<dbReference type="OrthoDB" id="7068720at2"/>
<evidence type="ECO:0000256" key="1">
    <source>
        <dbReference type="SAM" id="Coils"/>
    </source>
</evidence>
<feature type="coiled-coil region" evidence="1">
    <location>
        <begin position="452"/>
        <end position="500"/>
    </location>
</feature>
<dbReference type="EMBL" id="QKRX01000002">
    <property type="protein sequence ID" value="RAU19194.1"/>
    <property type="molecule type" value="Genomic_DNA"/>
</dbReference>
<dbReference type="Proteomes" id="UP000250744">
    <property type="component" value="Unassembled WGS sequence"/>
</dbReference>
<sequence>MPELVGSMSFGQSKVTTELLKMIGCKNDGESVSDSFVEKVTKCQSTVILLYRPLSASLQFALNQSKDLESELTAWTDQALCILKLAKSYRKHVLLFQEKLVSENPKAFISQCQAKGIIDQPFDFESSSTSLKVSYVYDLVAAEIKRRHPSISRLESQLEALSIPLTEDVDQSAYNPLDVLAEHKQLRSRRDQLKRELVQTHEKISSLSDKNSLLSNKLKQAELSAQNAKSDLLASSSLVEMNNNLISQLNNRVGILESEVSNGNSENAALLNQLHIVQETLEAKIIALNDSLEKSKELLVSLNKSEADLKTKQKRIEELNKKLKVSELGLSDLQEKNKTILKQLSAAINEVKSISGKNQLLQNELEEVNQYSKRLSDQKNRLTKALNSVEQKLTEVTEAWSVSDLESARLSESLLAIQNEKNALFAEKALLLIENHSFKKKQDEQLNLHAKLEEQKLKLTVFESERQSLLEKLRAAETVLKEKQKRVEDLEISLEIEKKSTKELKSSTRSLVAENVVSKEVTGVDQVGKQLLSLKEENSYLLEQLHCVQEELRAYFIKYNDSEEQKNRFSSCLPSLLALLRKYPYTQLSKKNQMEVAKTLFDSKWYLSTYLDVAQNPTSAKDPFSHFLHHGFFEGRNPNADLNTLAFIQAYPEVLSSDRHPLLLCVERLSQN</sequence>
<name>A0A364NQ68_9GAMM</name>